<dbReference type="SUPFAM" id="SSF54593">
    <property type="entry name" value="Glyoxalase/Bleomycin resistance protein/Dihydroxybiphenyl dioxygenase"/>
    <property type="match status" value="1"/>
</dbReference>
<name>A0A848KED5_9NOCA</name>
<dbReference type="Gene3D" id="3.10.180.10">
    <property type="entry name" value="2,3-Dihydroxybiphenyl 1,2-Dioxygenase, domain 1"/>
    <property type="match status" value="1"/>
</dbReference>
<comment type="caution">
    <text evidence="2">The sequence shown here is derived from an EMBL/GenBank/DDBJ whole genome shotgun (WGS) entry which is preliminary data.</text>
</comment>
<proteinExistence type="predicted"/>
<keyword evidence="3" id="KW-1185">Reference proteome</keyword>
<evidence type="ECO:0000313" key="2">
    <source>
        <dbReference type="EMBL" id="NMN97185.1"/>
    </source>
</evidence>
<sequence>MPTNIFVSYPTSDLKRATAFYTALGATINPVLTDDNATCFVWDDNISTMVLKREFFASMTEKQIGDQKTAATFQIAFTRDSREEVDKTIEAGLAVGGREPGPAQDYGFMYTRDIEDLDGNTLAFIYSAPQAVEQAPETAQAQA</sequence>
<reference evidence="2 3" key="2">
    <citation type="submission" date="2020-06" db="EMBL/GenBank/DDBJ databases">
        <title>Antribacter stalactiti gen. nov., sp. nov., a new member of the family Nacardiaceae isolated from a cave.</title>
        <authorList>
            <person name="Kim I.S."/>
        </authorList>
    </citation>
    <scope>NUCLEOTIDE SEQUENCE [LARGE SCALE GENOMIC DNA]</scope>
    <source>
        <strain evidence="2 3">YC2-7</strain>
    </source>
</reference>
<dbReference type="PANTHER" id="PTHR36503">
    <property type="entry name" value="BLR2520 PROTEIN"/>
    <property type="match status" value="1"/>
</dbReference>
<evidence type="ECO:0000313" key="3">
    <source>
        <dbReference type="Proteomes" id="UP000535543"/>
    </source>
</evidence>
<dbReference type="Proteomes" id="UP000535543">
    <property type="component" value="Unassembled WGS sequence"/>
</dbReference>
<protein>
    <submittedName>
        <fullName evidence="2">Glyoxalase</fullName>
    </submittedName>
</protein>
<dbReference type="EMBL" id="VCQU01000007">
    <property type="protein sequence ID" value="NMN97185.1"/>
    <property type="molecule type" value="Genomic_DNA"/>
</dbReference>
<dbReference type="InterPro" id="IPR029068">
    <property type="entry name" value="Glyas_Bleomycin-R_OHBP_Dase"/>
</dbReference>
<reference evidence="2 3" key="1">
    <citation type="submission" date="2019-05" db="EMBL/GenBank/DDBJ databases">
        <authorList>
            <person name="Lee S.D."/>
        </authorList>
    </citation>
    <scope>NUCLEOTIDE SEQUENCE [LARGE SCALE GENOMIC DNA]</scope>
    <source>
        <strain evidence="2 3">YC2-7</strain>
    </source>
</reference>
<dbReference type="InterPro" id="IPR053863">
    <property type="entry name" value="Glyoxy/Ble-like_N"/>
</dbReference>
<organism evidence="2 3">
    <name type="scientific">Antrihabitans stalactiti</name>
    <dbReference type="NCBI Taxonomy" id="2584121"/>
    <lineage>
        <taxon>Bacteria</taxon>
        <taxon>Bacillati</taxon>
        <taxon>Actinomycetota</taxon>
        <taxon>Actinomycetes</taxon>
        <taxon>Mycobacteriales</taxon>
        <taxon>Nocardiaceae</taxon>
        <taxon>Antrihabitans</taxon>
    </lineage>
</organism>
<accession>A0A848KED5</accession>
<dbReference type="RefSeq" id="WP_169589886.1">
    <property type="nucleotide sequence ID" value="NZ_VCQU01000007.1"/>
</dbReference>
<dbReference type="AlphaFoldDB" id="A0A848KED5"/>
<feature type="domain" description="Glyoxalase/Bleomycin resistance-like N-terminal" evidence="1">
    <location>
        <begin position="6"/>
        <end position="41"/>
    </location>
</feature>
<evidence type="ECO:0000259" key="1">
    <source>
        <dbReference type="Pfam" id="PF22677"/>
    </source>
</evidence>
<dbReference type="PANTHER" id="PTHR36503:SF2">
    <property type="entry name" value="BLR2408 PROTEIN"/>
    <property type="match status" value="1"/>
</dbReference>
<gene>
    <name evidence="2" type="ORF">FGL95_19290</name>
</gene>
<dbReference type="Pfam" id="PF22677">
    <property type="entry name" value="Ble-like_N"/>
    <property type="match status" value="1"/>
</dbReference>